<organism evidence="1 2">
    <name type="scientific">Pseudomonas syringae pv. actinidiae</name>
    <dbReference type="NCBI Taxonomy" id="103796"/>
    <lineage>
        <taxon>Bacteria</taxon>
        <taxon>Pseudomonadati</taxon>
        <taxon>Pseudomonadota</taxon>
        <taxon>Gammaproteobacteria</taxon>
        <taxon>Pseudomonadales</taxon>
        <taxon>Pseudomonadaceae</taxon>
        <taxon>Pseudomonas</taxon>
        <taxon>Pseudomonas syringae</taxon>
    </lineage>
</organism>
<reference evidence="1 2" key="1">
    <citation type="submission" date="2018-08" db="EMBL/GenBank/DDBJ databases">
        <title>Recombination of ecologically and evolutionarily significant loci maintains genetic cohesion in the Pseudomonas syringae species complex.</title>
        <authorList>
            <person name="Dillon M."/>
            <person name="Thakur S."/>
            <person name="Almeida R.N.D."/>
            <person name="Weir B.S."/>
            <person name="Guttman D.S."/>
        </authorList>
    </citation>
    <scope>NUCLEOTIDE SEQUENCE [LARGE SCALE GENOMIC DNA]</scope>
    <source>
        <strain evidence="1 2">ICMP 19074</strain>
    </source>
</reference>
<gene>
    <name evidence="1" type="ORF">ALQ07_00436</name>
</gene>
<dbReference type="AlphaFoldDB" id="A0A3M4L4D4"/>
<protein>
    <submittedName>
        <fullName evidence="1">Uncharacterized protein</fullName>
    </submittedName>
</protein>
<dbReference type="EMBL" id="RBRB01000081">
    <property type="protein sequence ID" value="RMQ36295.1"/>
    <property type="molecule type" value="Genomic_DNA"/>
</dbReference>
<evidence type="ECO:0000313" key="1">
    <source>
        <dbReference type="EMBL" id="RMQ36295.1"/>
    </source>
</evidence>
<dbReference type="Proteomes" id="UP000273140">
    <property type="component" value="Unassembled WGS sequence"/>
</dbReference>
<sequence length="40" mass="4188">MINLTHIASSLARAALSDSTKPKMERAINVASHIAGKVAL</sequence>
<name>A0A3M4L4D4_PSESF</name>
<evidence type="ECO:0000313" key="2">
    <source>
        <dbReference type="Proteomes" id="UP000273140"/>
    </source>
</evidence>
<accession>A0A3M4L4D4</accession>
<comment type="caution">
    <text evidence="1">The sequence shown here is derived from an EMBL/GenBank/DDBJ whole genome shotgun (WGS) entry which is preliminary data.</text>
</comment>
<proteinExistence type="predicted"/>